<dbReference type="Gene3D" id="1.10.10.60">
    <property type="entry name" value="Homeodomain-like"/>
    <property type="match status" value="2"/>
</dbReference>
<keyword evidence="2" id="KW-0238">DNA-binding</keyword>
<dbReference type="PROSITE" id="PS01124">
    <property type="entry name" value="HTH_ARAC_FAMILY_2"/>
    <property type="match status" value="1"/>
</dbReference>
<keyword evidence="4" id="KW-1133">Transmembrane helix</keyword>
<keyword evidence="3" id="KW-0804">Transcription</keyword>
<dbReference type="SUPFAM" id="SSF46689">
    <property type="entry name" value="Homeodomain-like"/>
    <property type="match status" value="1"/>
</dbReference>
<gene>
    <name evidence="6" type="ORF">J6I44_04885</name>
</gene>
<dbReference type="PRINTS" id="PR00032">
    <property type="entry name" value="HTHARAC"/>
</dbReference>
<dbReference type="PANTHER" id="PTHR43280:SF28">
    <property type="entry name" value="HTH-TYPE TRANSCRIPTIONAL ACTIVATOR RHAS"/>
    <property type="match status" value="1"/>
</dbReference>
<evidence type="ECO:0000256" key="4">
    <source>
        <dbReference type="SAM" id="Phobius"/>
    </source>
</evidence>
<sequence length="130" mass="15249">MSNQNNIQKNLEDYCCAIVNPDPEWPHGVHRAVECIRDHLFDPKLSVRWMKKQCHLNGNNFSGKFKYYVGMTPKQYWLDHRIKLAKKLIREDISITMIALGLGFNSLSAFTMLFKKYEGCSPTDYREEKC</sequence>
<name>A0ABT3PJP7_9BACT</name>
<proteinExistence type="predicted"/>
<dbReference type="InterPro" id="IPR018060">
    <property type="entry name" value="HTH_AraC"/>
</dbReference>
<organism evidence="6 7">
    <name type="scientific">Fodinibius salsisoli</name>
    <dbReference type="NCBI Taxonomy" id="2820877"/>
    <lineage>
        <taxon>Bacteria</taxon>
        <taxon>Pseudomonadati</taxon>
        <taxon>Balneolota</taxon>
        <taxon>Balneolia</taxon>
        <taxon>Balneolales</taxon>
        <taxon>Balneolaceae</taxon>
        <taxon>Fodinibius</taxon>
    </lineage>
</organism>
<dbReference type="PROSITE" id="PS00041">
    <property type="entry name" value="HTH_ARAC_FAMILY_1"/>
    <property type="match status" value="1"/>
</dbReference>
<feature type="domain" description="HTH araC/xylS-type" evidence="5">
    <location>
        <begin position="30"/>
        <end position="128"/>
    </location>
</feature>
<dbReference type="InterPro" id="IPR009057">
    <property type="entry name" value="Homeodomain-like_sf"/>
</dbReference>
<protein>
    <submittedName>
        <fullName evidence="6">Helix-turn-helix transcriptional regulator</fullName>
    </submittedName>
</protein>
<dbReference type="InterPro" id="IPR018062">
    <property type="entry name" value="HTH_AraC-typ_CS"/>
</dbReference>
<keyword evidence="1" id="KW-0805">Transcription regulation</keyword>
<evidence type="ECO:0000256" key="3">
    <source>
        <dbReference type="ARBA" id="ARBA00023163"/>
    </source>
</evidence>
<dbReference type="Proteomes" id="UP001207918">
    <property type="component" value="Unassembled WGS sequence"/>
</dbReference>
<dbReference type="EMBL" id="JAGGJA010000003">
    <property type="protein sequence ID" value="MCW9706173.1"/>
    <property type="molecule type" value="Genomic_DNA"/>
</dbReference>
<feature type="transmembrane region" description="Helical" evidence="4">
    <location>
        <begin position="93"/>
        <end position="114"/>
    </location>
</feature>
<keyword evidence="4" id="KW-0472">Membrane</keyword>
<reference evidence="6 7" key="1">
    <citation type="submission" date="2021-03" db="EMBL/GenBank/DDBJ databases">
        <title>Aliifodinibius sp. nov., a new bacterium isolated from saline soil.</title>
        <authorList>
            <person name="Galisteo C."/>
            <person name="De La Haba R."/>
            <person name="Sanchez-Porro C."/>
            <person name="Ventosa A."/>
        </authorList>
    </citation>
    <scope>NUCLEOTIDE SEQUENCE [LARGE SCALE GENOMIC DNA]</scope>
    <source>
        <strain evidence="6 7">1BSP15-2V2</strain>
    </source>
</reference>
<dbReference type="InterPro" id="IPR020449">
    <property type="entry name" value="Tscrpt_reg_AraC-type_HTH"/>
</dbReference>
<dbReference type="RefSeq" id="WP_265764875.1">
    <property type="nucleotide sequence ID" value="NZ_JAGGJA010000003.1"/>
</dbReference>
<evidence type="ECO:0000256" key="2">
    <source>
        <dbReference type="ARBA" id="ARBA00023125"/>
    </source>
</evidence>
<dbReference type="Pfam" id="PF12833">
    <property type="entry name" value="HTH_18"/>
    <property type="match status" value="1"/>
</dbReference>
<evidence type="ECO:0000259" key="5">
    <source>
        <dbReference type="PROSITE" id="PS01124"/>
    </source>
</evidence>
<evidence type="ECO:0000256" key="1">
    <source>
        <dbReference type="ARBA" id="ARBA00023015"/>
    </source>
</evidence>
<comment type="caution">
    <text evidence="6">The sequence shown here is derived from an EMBL/GenBank/DDBJ whole genome shotgun (WGS) entry which is preliminary data.</text>
</comment>
<evidence type="ECO:0000313" key="7">
    <source>
        <dbReference type="Proteomes" id="UP001207918"/>
    </source>
</evidence>
<dbReference type="PANTHER" id="PTHR43280">
    <property type="entry name" value="ARAC-FAMILY TRANSCRIPTIONAL REGULATOR"/>
    <property type="match status" value="1"/>
</dbReference>
<keyword evidence="4" id="KW-0812">Transmembrane</keyword>
<evidence type="ECO:0000313" key="6">
    <source>
        <dbReference type="EMBL" id="MCW9706173.1"/>
    </source>
</evidence>
<keyword evidence="7" id="KW-1185">Reference proteome</keyword>
<accession>A0ABT3PJP7</accession>
<dbReference type="SMART" id="SM00342">
    <property type="entry name" value="HTH_ARAC"/>
    <property type="match status" value="1"/>
</dbReference>